<reference evidence="8" key="1">
    <citation type="submission" date="2022-05" db="EMBL/GenBank/DDBJ databases">
        <title>The Musa troglodytarum L. genome provides insights into the mechanism of non-climacteric behaviour and enrichment of carotenoids.</title>
        <authorList>
            <person name="Wang J."/>
        </authorList>
    </citation>
    <scope>NUCLEOTIDE SEQUENCE</scope>
    <source>
        <tissue evidence="8">Leaf</tissue>
    </source>
</reference>
<feature type="domain" description="RRM" evidence="7">
    <location>
        <begin position="318"/>
        <end position="385"/>
    </location>
</feature>
<evidence type="ECO:0000313" key="8">
    <source>
        <dbReference type="EMBL" id="URD86884.1"/>
    </source>
</evidence>
<keyword evidence="6" id="KW-0812">Transmembrane</keyword>
<dbReference type="Proteomes" id="UP001055439">
    <property type="component" value="Chromosome 2"/>
</dbReference>
<dbReference type="SMART" id="SM01233">
    <property type="entry name" value="HABP4_PAI-RBP1"/>
    <property type="match status" value="1"/>
</dbReference>
<dbReference type="InterPro" id="IPR006861">
    <property type="entry name" value="HABP4_PAIRBP1-bd"/>
</dbReference>
<comment type="subcellular location">
    <subcellularLocation>
        <location evidence="1">Cytoplasm</location>
    </subcellularLocation>
</comment>
<feature type="region of interest" description="Disordered" evidence="5">
    <location>
        <begin position="635"/>
        <end position="694"/>
    </location>
</feature>
<dbReference type="GO" id="GO:0003723">
    <property type="term" value="F:RNA binding"/>
    <property type="evidence" value="ECO:0007669"/>
    <property type="project" value="UniProtKB-UniRule"/>
</dbReference>
<dbReference type="InterPro" id="IPR019084">
    <property type="entry name" value="STM1-like_N"/>
</dbReference>
<dbReference type="PANTHER" id="PTHR10501">
    <property type="entry name" value="U1 SMALL NUCLEAR RIBONUCLEOPROTEIN A/U2 SMALL NUCLEAR RIBONUCLEOPROTEIN B"/>
    <property type="match status" value="1"/>
</dbReference>
<protein>
    <recommendedName>
        <fullName evidence="7">RRM domain-containing protein</fullName>
    </recommendedName>
</protein>
<keyword evidence="6" id="KW-1133">Transmembrane helix</keyword>
<dbReference type="InterPro" id="IPR012677">
    <property type="entry name" value="Nucleotide-bd_a/b_plait_sf"/>
</dbReference>
<proteinExistence type="predicted"/>
<feature type="compositionally biased region" description="Low complexity" evidence="5">
    <location>
        <begin position="476"/>
        <end position="488"/>
    </location>
</feature>
<dbReference type="Gene3D" id="3.30.70.330">
    <property type="match status" value="2"/>
</dbReference>
<dbReference type="EMBL" id="CP097504">
    <property type="protein sequence ID" value="URD86884.1"/>
    <property type="molecule type" value="Genomic_DNA"/>
</dbReference>
<feature type="compositionally biased region" description="Gly residues" evidence="5">
    <location>
        <begin position="512"/>
        <end position="522"/>
    </location>
</feature>
<evidence type="ECO:0000259" key="7">
    <source>
        <dbReference type="PROSITE" id="PS50102"/>
    </source>
</evidence>
<organism evidence="8 9">
    <name type="scientific">Musa troglodytarum</name>
    <name type="common">fe'i banana</name>
    <dbReference type="NCBI Taxonomy" id="320322"/>
    <lineage>
        <taxon>Eukaryota</taxon>
        <taxon>Viridiplantae</taxon>
        <taxon>Streptophyta</taxon>
        <taxon>Embryophyta</taxon>
        <taxon>Tracheophyta</taxon>
        <taxon>Spermatophyta</taxon>
        <taxon>Magnoliopsida</taxon>
        <taxon>Liliopsida</taxon>
        <taxon>Zingiberales</taxon>
        <taxon>Musaceae</taxon>
        <taxon>Musa</taxon>
    </lineage>
</organism>
<feature type="region of interest" description="Disordered" evidence="5">
    <location>
        <begin position="42"/>
        <end position="68"/>
    </location>
</feature>
<accession>A0A9E7EZB9</accession>
<dbReference type="Pfam" id="PF00076">
    <property type="entry name" value="RRM_1"/>
    <property type="match status" value="1"/>
</dbReference>
<dbReference type="PROSITE" id="PS50102">
    <property type="entry name" value="RRM"/>
    <property type="match status" value="1"/>
</dbReference>
<feature type="compositionally biased region" description="Basic residues" evidence="5">
    <location>
        <begin position="45"/>
        <end position="56"/>
    </location>
</feature>
<keyword evidence="3 4" id="KW-0694">RNA-binding</keyword>
<feature type="compositionally biased region" description="Basic and acidic residues" evidence="5">
    <location>
        <begin position="635"/>
        <end position="646"/>
    </location>
</feature>
<keyword evidence="6" id="KW-0472">Membrane</keyword>
<dbReference type="AlphaFoldDB" id="A0A9E7EZB9"/>
<dbReference type="InterPro" id="IPR000504">
    <property type="entry name" value="RRM_dom"/>
</dbReference>
<evidence type="ECO:0000256" key="5">
    <source>
        <dbReference type="SAM" id="MobiDB-lite"/>
    </source>
</evidence>
<evidence type="ECO:0000256" key="6">
    <source>
        <dbReference type="SAM" id="Phobius"/>
    </source>
</evidence>
<feature type="compositionally biased region" description="Low complexity" evidence="5">
    <location>
        <begin position="1"/>
        <end position="20"/>
    </location>
</feature>
<feature type="region of interest" description="Disordered" evidence="5">
    <location>
        <begin position="476"/>
        <end position="620"/>
    </location>
</feature>
<dbReference type="OrthoDB" id="431169at2759"/>
<dbReference type="SUPFAM" id="SSF54928">
    <property type="entry name" value="RNA-binding domain, RBD"/>
    <property type="match status" value="2"/>
</dbReference>
<dbReference type="SMART" id="SM00360">
    <property type="entry name" value="RRM"/>
    <property type="match status" value="1"/>
</dbReference>
<evidence type="ECO:0000256" key="4">
    <source>
        <dbReference type="PROSITE-ProRule" id="PRU00176"/>
    </source>
</evidence>
<feature type="compositionally biased region" description="Gly residues" evidence="5">
    <location>
        <begin position="576"/>
        <end position="587"/>
    </location>
</feature>
<dbReference type="InterPro" id="IPR035979">
    <property type="entry name" value="RBD_domain_sf"/>
</dbReference>
<feature type="region of interest" description="Disordered" evidence="5">
    <location>
        <begin position="1"/>
        <end position="21"/>
    </location>
</feature>
<evidence type="ECO:0000256" key="3">
    <source>
        <dbReference type="ARBA" id="ARBA00022884"/>
    </source>
</evidence>
<gene>
    <name evidence="8" type="ORF">MUK42_27598</name>
</gene>
<sequence>MKPSYASHAPPSTSSAAVAMHPPPPAAAGAVVEAPGFPQPYYLHPHSHSHHHHHQPHPAPPPAPPVVYSKPEQQRIKTLFVSGLPDDVKPREIHNLFRRRPGFDSCQLEYTGRGDQVAAFAPLCVWGFDASRVFAIVDIETVKVASDSGNSIGGDEDGEIMCQWIAITDGGGGGGVKWRQWQQRYWLRLLTMIVAEVAIMVMAGMMATVVAIMTLVGVVFDPEIGATLHIELARSNSRKRSRGVGAYTVIDKRVKVTNDDQELFSDDGDGGSDEPSGTDNDNPSNKDALAAVKSEGTIVIPDGADGTFTDHSDIPPCSTLFIANLGPTCTEEELKQVLSKYAGFHVLKMRGRGGMPVAFADFTDTESSTAAMNGLQGILLESSDRGGEHNAVISQLIESSRGQDEPLGFSSRAPLALAVPADAVEFQSLIHCWDLGRCFLGPPTPMASLNPFDLLADDDNDDPSHVIAVQPQKVVAKKPSASAAAPAFPSKPVPPTQAVREARSNAAPPSRGGAGRGGTGRGRGGRGGRDLGYGEVNGFSRGYGGVVSEEGDADKPSESGCSGCGSQRQLFRGGRRGGYGNVNGEGGTDSERPPRRIYERHSGSGRGYEMKSEGAGHGNWGTTYDDLIAKLRFAEEDDRPQMEVNKEASANENEEKLKGNGRGFGRGRGRGETVISVSSPSLEDPGQFPALGRK</sequence>
<keyword evidence="2" id="KW-0963">Cytoplasm</keyword>
<name>A0A9E7EZB9_9LILI</name>
<evidence type="ECO:0000313" key="9">
    <source>
        <dbReference type="Proteomes" id="UP001055439"/>
    </source>
</evidence>
<keyword evidence="9" id="KW-1185">Reference proteome</keyword>
<dbReference type="GO" id="GO:0005737">
    <property type="term" value="C:cytoplasm"/>
    <property type="evidence" value="ECO:0007669"/>
    <property type="project" value="UniProtKB-SubCell"/>
</dbReference>
<evidence type="ECO:0000256" key="1">
    <source>
        <dbReference type="ARBA" id="ARBA00004496"/>
    </source>
</evidence>
<feature type="transmembrane region" description="Helical" evidence="6">
    <location>
        <begin position="187"/>
        <end position="220"/>
    </location>
</feature>
<dbReference type="Pfam" id="PF09598">
    <property type="entry name" value="Stm1_N"/>
    <property type="match status" value="1"/>
</dbReference>
<dbReference type="Pfam" id="PF04774">
    <property type="entry name" value="HABP4_PAI-RBP1"/>
    <property type="match status" value="1"/>
</dbReference>
<feature type="compositionally biased region" description="Basic and acidic residues" evidence="5">
    <location>
        <begin position="589"/>
        <end position="614"/>
    </location>
</feature>
<evidence type="ECO:0000256" key="2">
    <source>
        <dbReference type="ARBA" id="ARBA00022490"/>
    </source>
</evidence>
<feature type="region of interest" description="Disordered" evidence="5">
    <location>
        <begin position="261"/>
        <end position="287"/>
    </location>
</feature>
<feature type="compositionally biased region" description="Acidic residues" evidence="5">
    <location>
        <begin position="261"/>
        <end position="272"/>
    </location>
</feature>